<sequence length="399" mass="44711">MSSDEETAAVPSYQQEYRRQLEQADADDERDATLNPGAGLLTERSVDSNWDDNRTDTTALDGDETGGEWDCFQRLMLPPVEAEDLIRPSRQGPDRQMSTGERKPRRFAICHSQTGFANAGPLLKRQDSAGSPPLSSLLLVKYYDTHDRLGVFDGHEGSHHGDQCLNLEPGSQFVDLCVSNRYKMVYLVDQENNRIYGVNLTGQLQFIIAKRLSSPLAACMDDRHSMLFVLQRRKVRLFQVNQPTDEQRRGRRQRHYKYIGSIKSNDFRNLASADVHDGRLWLADSQADQVHVYAYRDTGMEPVHIISLQNPICVSLDASGSAFIASGEPLHQISVYEPEGTLVGSFGGWGSKPGSMKLPIGVCAYQLSHLVDKRMVAVCCFGEHKVRMYALKNLDTSVI</sequence>
<proteinExistence type="predicted"/>
<organism evidence="2 3">
    <name type="scientific">Macrostomum lignano</name>
    <dbReference type="NCBI Taxonomy" id="282301"/>
    <lineage>
        <taxon>Eukaryota</taxon>
        <taxon>Metazoa</taxon>
        <taxon>Spiralia</taxon>
        <taxon>Lophotrochozoa</taxon>
        <taxon>Platyhelminthes</taxon>
        <taxon>Rhabditophora</taxon>
        <taxon>Macrostomorpha</taxon>
        <taxon>Macrostomida</taxon>
        <taxon>Macrostomidae</taxon>
        <taxon>Macrostomum</taxon>
    </lineage>
</organism>
<comment type="caution">
    <text evidence="2">The sequence shown here is derived from an EMBL/GenBank/DDBJ whole genome shotgun (WGS) entry which is preliminary data.</text>
</comment>
<dbReference type="Gene3D" id="2.120.10.30">
    <property type="entry name" value="TolB, C-terminal domain"/>
    <property type="match status" value="1"/>
</dbReference>
<gene>
    <name evidence="2" type="ORF">BOX15_Mlig004824g3</name>
</gene>
<keyword evidence="3" id="KW-1185">Reference proteome</keyword>
<evidence type="ECO:0000256" key="1">
    <source>
        <dbReference type="SAM" id="MobiDB-lite"/>
    </source>
</evidence>
<dbReference type="EMBL" id="NIVC01002350">
    <property type="protein sequence ID" value="PAA58655.1"/>
    <property type="molecule type" value="Genomic_DNA"/>
</dbReference>
<feature type="region of interest" description="Disordered" evidence="1">
    <location>
        <begin position="1"/>
        <end position="67"/>
    </location>
</feature>
<dbReference type="AlphaFoldDB" id="A0A267EAP9"/>
<name>A0A267EAP9_9PLAT</name>
<dbReference type="Proteomes" id="UP000215902">
    <property type="component" value="Unassembled WGS sequence"/>
</dbReference>
<reference evidence="2 3" key="1">
    <citation type="submission" date="2017-06" db="EMBL/GenBank/DDBJ databases">
        <title>A platform for efficient transgenesis in Macrostomum lignano, a flatworm model organism for stem cell research.</title>
        <authorList>
            <person name="Berezikov E."/>
        </authorList>
    </citation>
    <scope>NUCLEOTIDE SEQUENCE [LARGE SCALE GENOMIC DNA]</scope>
    <source>
        <strain evidence="2">DV1</strain>
        <tissue evidence="2">Whole organism</tissue>
    </source>
</reference>
<evidence type="ECO:0000313" key="3">
    <source>
        <dbReference type="Proteomes" id="UP000215902"/>
    </source>
</evidence>
<protein>
    <submittedName>
        <fullName evidence="2">Uncharacterized protein</fullName>
    </submittedName>
</protein>
<dbReference type="SUPFAM" id="SSF75011">
    <property type="entry name" value="3-carboxy-cis,cis-mucoante lactonizing enzyme"/>
    <property type="match status" value="1"/>
</dbReference>
<evidence type="ECO:0000313" key="2">
    <source>
        <dbReference type="EMBL" id="PAA58655.1"/>
    </source>
</evidence>
<dbReference type="InterPro" id="IPR011042">
    <property type="entry name" value="6-blade_b-propeller_TolB-like"/>
</dbReference>
<accession>A0A267EAP9</accession>